<dbReference type="Pfam" id="PF00496">
    <property type="entry name" value="SBP_bac_5"/>
    <property type="match status" value="1"/>
</dbReference>
<feature type="signal peptide" evidence="2">
    <location>
        <begin position="1"/>
        <end position="22"/>
    </location>
</feature>
<dbReference type="GO" id="GO:1904680">
    <property type="term" value="F:peptide transmembrane transporter activity"/>
    <property type="evidence" value="ECO:0007669"/>
    <property type="project" value="TreeGrafter"/>
</dbReference>
<dbReference type="Gene3D" id="3.40.190.10">
    <property type="entry name" value="Periplasmic binding protein-like II"/>
    <property type="match status" value="1"/>
</dbReference>
<protein>
    <submittedName>
        <fullName evidence="4">Microcin C transport system substrate-binding protein</fullName>
    </submittedName>
</protein>
<dbReference type="OrthoDB" id="9803988at2"/>
<reference evidence="4 5" key="1">
    <citation type="submission" date="2017-04" db="EMBL/GenBank/DDBJ databases">
        <authorList>
            <person name="Afonso C.L."/>
            <person name="Miller P.J."/>
            <person name="Scott M.A."/>
            <person name="Spackman E."/>
            <person name="Goraichik I."/>
            <person name="Dimitrov K.M."/>
            <person name="Suarez D.L."/>
            <person name="Swayne D.E."/>
        </authorList>
    </citation>
    <scope>NUCLEOTIDE SEQUENCE [LARGE SCALE GENOMIC DNA]</scope>
    <source>
        <strain evidence="4 5">VK13</strain>
    </source>
</reference>
<dbReference type="CDD" id="cd08497">
    <property type="entry name" value="MbnE-like"/>
    <property type="match status" value="1"/>
</dbReference>
<keyword evidence="1 2" id="KW-0732">Signal</keyword>
<dbReference type="PANTHER" id="PTHR30290:SF64">
    <property type="entry name" value="ABC TRANSPORTER PERIPLASMIC BINDING PROTEIN"/>
    <property type="match status" value="1"/>
</dbReference>
<dbReference type="InterPro" id="IPR000914">
    <property type="entry name" value="SBP_5_dom"/>
</dbReference>
<evidence type="ECO:0000259" key="3">
    <source>
        <dbReference type="Pfam" id="PF00496"/>
    </source>
</evidence>
<dbReference type="PANTHER" id="PTHR30290">
    <property type="entry name" value="PERIPLASMIC BINDING COMPONENT OF ABC TRANSPORTER"/>
    <property type="match status" value="1"/>
</dbReference>
<organism evidence="4 5">
    <name type="scientific">Polynucleobacter kasalickyi</name>
    <dbReference type="NCBI Taxonomy" id="1938817"/>
    <lineage>
        <taxon>Bacteria</taxon>
        <taxon>Pseudomonadati</taxon>
        <taxon>Pseudomonadota</taxon>
        <taxon>Betaproteobacteria</taxon>
        <taxon>Burkholderiales</taxon>
        <taxon>Burkholderiaceae</taxon>
        <taxon>Polynucleobacter</taxon>
    </lineage>
</organism>
<sequence length="613" mass="69770">MRIFLILFFFFCQPLNSWGSHAFAQYGTPKYPKDFKYFDFVNPDAPQGGTLTLANPDRRTSFDKFNPFTLRGVSAPGVAGLMFESLAIGSSDETSSIYGLIADDMVLAPDHLSMTFHLRPEARFSDGSPILASDVKYSFDTLMSKKAHPQFRTVYADVKQAVVLNDHLIRFDFHAKNGQAPLLVGTMPIFSPKWGVKADGKKVSFDDLAFETPIGSGPYLIDSYQMGRNIVFKKNPQYWGNHLNVRIGSNNFERIVYKLFSDDTVRLEAFKAGEFDAIVEYRAKLWAKSYVGSKFKSGQLKKEEFEHHNGAGMQGFAMNTRREIFKDPRVRQALGLALDFEWLNRQIFYNQYRRLDSYFSNSLLGASYQANSVPKGEELALLEKLKARYPNEIPATVFGPMPSANSTKSPNSLRGNLLKARELLSQAGWNYKDGALRNAKGEAFEFEMLEDSPFLLRILSAYVRNLEKLGIKANVRTTDFALYQKRLDQHDFDMTTIRYMDSQSPGNELLDRFGSMAADENGSDNHIGVRSKAVDQLIGEITNAATPDKLYSASRALDRLLIHQYFVVPHWYNPTHRVAYSAEMGFPPPPLYYTAEWWILTNWWRKSNMQETK</sequence>
<dbReference type="InterPro" id="IPR030678">
    <property type="entry name" value="Peptide/Ni-bd"/>
</dbReference>
<feature type="domain" description="Solute-binding protein family 5" evidence="3">
    <location>
        <begin position="98"/>
        <end position="517"/>
    </location>
</feature>
<feature type="chain" id="PRO_5012190420" evidence="2">
    <location>
        <begin position="23"/>
        <end position="613"/>
    </location>
</feature>
<name>A0A1W1ZIV4_9BURK</name>
<evidence type="ECO:0000256" key="2">
    <source>
        <dbReference type="SAM" id="SignalP"/>
    </source>
</evidence>
<evidence type="ECO:0000256" key="1">
    <source>
        <dbReference type="ARBA" id="ARBA00022729"/>
    </source>
</evidence>
<accession>A0A1W1ZIV4</accession>
<dbReference type="SUPFAM" id="SSF53850">
    <property type="entry name" value="Periplasmic binding protein-like II"/>
    <property type="match status" value="1"/>
</dbReference>
<proteinExistence type="predicted"/>
<dbReference type="Proteomes" id="UP000192708">
    <property type="component" value="Unassembled WGS sequence"/>
</dbReference>
<dbReference type="Gene3D" id="3.10.105.10">
    <property type="entry name" value="Dipeptide-binding Protein, Domain 3"/>
    <property type="match status" value="1"/>
</dbReference>
<dbReference type="GO" id="GO:0043190">
    <property type="term" value="C:ATP-binding cassette (ABC) transporter complex"/>
    <property type="evidence" value="ECO:0007669"/>
    <property type="project" value="InterPro"/>
</dbReference>
<dbReference type="PIRSF" id="PIRSF002741">
    <property type="entry name" value="MppA"/>
    <property type="match status" value="1"/>
</dbReference>
<dbReference type="GO" id="GO:0042884">
    <property type="term" value="P:microcin transport"/>
    <property type="evidence" value="ECO:0007669"/>
    <property type="project" value="TreeGrafter"/>
</dbReference>
<evidence type="ECO:0000313" key="4">
    <source>
        <dbReference type="EMBL" id="SMC48233.1"/>
    </source>
</evidence>
<dbReference type="EMBL" id="FWXJ01000005">
    <property type="protein sequence ID" value="SMC48233.1"/>
    <property type="molecule type" value="Genomic_DNA"/>
</dbReference>
<dbReference type="InterPro" id="IPR039424">
    <property type="entry name" value="SBP_5"/>
</dbReference>
<dbReference type="RefSeq" id="WP_084283312.1">
    <property type="nucleotide sequence ID" value="NZ_FWXJ01000005.1"/>
</dbReference>
<dbReference type="GO" id="GO:0030288">
    <property type="term" value="C:outer membrane-bounded periplasmic space"/>
    <property type="evidence" value="ECO:0007669"/>
    <property type="project" value="TreeGrafter"/>
</dbReference>
<evidence type="ECO:0000313" key="5">
    <source>
        <dbReference type="Proteomes" id="UP000192708"/>
    </source>
</evidence>
<dbReference type="AlphaFoldDB" id="A0A1W1ZIV4"/>
<keyword evidence="5" id="KW-1185">Reference proteome</keyword>
<gene>
    <name evidence="4" type="ORF">SAMN06296008_105164</name>
</gene>
<dbReference type="GO" id="GO:0015833">
    <property type="term" value="P:peptide transport"/>
    <property type="evidence" value="ECO:0007669"/>
    <property type="project" value="TreeGrafter"/>
</dbReference>
<dbReference type="STRING" id="1938817.SAMN06296008_105164"/>